<evidence type="ECO:0000313" key="2">
    <source>
        <dbReference type="EMBL" id="EGT35494.1"/>
    </source>
</evidence>
<dbReference type="SUPFAM" id="SSF53098">
    <property type="entry name" value="Ribonuclease H-like"/>
    <property type="match status" value="1"/>
</dbReference>
<name>G0NQB0_CAEBE</name>
<proteinExistence type="predicted"/>
<dbReference type="Pfam" id="PF02171">
    <property type="entry name" value="Piwi"/>
    <property type="match status" value="1"/>
</dbReference>
<dbReference type="eggNOG" id="KOG1041">
    <property type="taxonomic scope" value="Eukaryota"/>
</dbReference>
<feature type="domain" description="Piwi" evidence="1">
    <location>
        <begin position="4"/>
        <end position="67"/>
    </location>
</feature>
<dbReference type="GO" id="GO:0003676">
    <property type="term" value="F:nucleic acid binding"/>
    <property type="evidence" value="ECO:0007669"/>
    <property type="project" value="InterPro"/>
</dbReference>
<keyword evidence="3" id="KW-1185">Reference proteome</keyword>
<gene>
    <name evidence="2" type="ORF">CAEBREN_08251</name>
</gene>
<dbReference type="InterPro" id="IPR003165">
    <property type="entry name" value="Piwi"/>
</dbReference>
<dbReference type="EMBL" id="GL379923">
    <property type="protein sequence ID" value="EGT35494.1"/>
    <property type="molecule type" value="Genomic_DNA"/>
</dbReference>
<sequence>MTAAVARQGTARAVKYTVVTNTSTTLTLNLLESLVWGLCFEHQVVFHPTSLPAPLTIASGFSKRGTMMLKEVGPVYVNGAIEYQATNQQLGYWIKELFGTRFNA</sequence>
<protein>
    <recommendedName>
        <fullName evidence="1">Piwi domain-containing protein</fullName>
    </recommendedName>
</protein>
<dbReference type="InterPro" id="IPR036397">
    <property type="entry name" value="RNaseH_sf"/>
</dbReference>
<evidence type="ECO:0000313" key="3">
    <source>
        <dbReference type="Proteomes" id="UP000008068"/>
    </source>
</evidence>
<reference evidence="3" key="1">
    <citation type="submission" date="2011-07" db="EMBL/GenBank/DDBJ databases">
        <authorList>
            <consortium name="Caenorhabditis brenneri Sequencing and Analysis Consortium"/>
            <person name="Wilson R.K."/>
        </authorList>
    </citation>
    <scope>NUCLEOTIDE SEQUENCE [LARGE SCALE GENOMIC DNA]</scope>
    <source>
        <strain evidence="3">PB2801</strain>
    </source>
</reference>
<organism evidence="3">
    <name type="scientific">Caenorhabditis brenneri</name>
    <name type="common">Nematode worm</name>
    <dbReference type="NCBI Taxonomy" id="135651"/>
    <lineage>
        <taxon>Eukaryota</taxon>
        <taxon>Metazoa</taxon>
        <taxon>Ecdysozoa</taxon>
        <taxon>Nematoda</taxon>
        <taxon>Chromadorea</taxon>
        <taxon>Rhabditida</taxon>
        <taxon>Rhabditina</taxon>
        <taxon>Rhabditomorpha</taxon>
        <taxon>Rhabditoidea</taxon>
        <taxon>Rhabditidae</taxon>
        <taxon>Peloderinae</taxon>
        <taxon>Caenorhabditis</taxon>
    </lineage>
</organism>
<dbReference type="Proteomes" id="UP000008068">
    <property type="component" value="Unassembled WGS sequence"/>
</dbReference>
<dbReference type="OrthoDB" id="5868801at2759"/>
<dbReference type="STRING" id="135651.G0NQB0"/>
<accession>G0NQB0</accession>
<dbReference type="HOGENOM" id="CLU_2252398_0_0_1"/>
<dbReference type="InParanoid" id="G0NQB0"/>
<dbReference type="AlphaFoldDB" id="G0NQB0"/>
<dbReference type="InterPro" id="IPR012337">
    <property type="entry name" value="RNaseH-like_sf"/>
</dbReference>
<dbReference type="Gene3D" id="3.30.420.10">
    <property type="entry name" value="Ribonuclease H-like superfamily/Ribonuclease H"/>
    <property type="match status" value="1"/>
</dbReference>
<evidence type="ECO:0000259" key="1">
    <source>
        <dbReference type="Pfam" id="PF02171"/>
    </source>
</evidence>